<accession>A0A164P029</accession>
<dbReference type="EMBL" id="KV419439">
    <property type="protein sequence ID" value="KZS88221.1"/>
    <property type="molecule type" value="Genomic_DNA"/>
</dbReference>
<evidence type="ECO:0000313" key="2">
    <source>
        <dbReference type="Proteomes" id="UP000076722"/>
    </source>
</evidence>
<sequence>MKCEFSHDYTTQRRHMQRSHAKAYRHWCKESGFVSMLPDDTKKRREAEEGGTQQATLDAQWEGKEKIIPYSSEAFRAAAREWMIETDQPLSAMDHRQFRKMIHIASRATNGVRIPGRKQVRQEIMDAFRRQMREMKERLSVSVVR</sequence>
<dbReference type="Proteomes" id="UP000076722">
    <property type="component" value="Unassembled WGS sequence"/>
</dbReference>
<gene>
    <name evidence="1" type="ORF">SISNIDRAFT_418577</name>
</gene>
<keyword evidence="2" id="KW-1185">Reference proteome</keyword>
<dbReference type="OrthoDB" id="3256444at2759"/>
<protein>
    <submittedName>
        <fullName evidence="1">Uncharacterized protein</fullName>
    </submittedName>
</protein>
<organism evidence="1 2">
    <name type="scientific">Sistotremastrum niveocremeum HHB9708</name>
    <dbReference type="NCBI Taxonomy" id="1314777"/>
    <lineage>
        <taxon>Eukaryota</taxon>
        <taxon>Fungi</taxon>
        <taxon>Dikarya</taxon>
        <taxon>Basidiomycota</taxon>
        <taxon>Agaricomycotina</taxon>
        <taxon>Agaricomycetes</taxon>
        <taxon>Sistotremastrales</taxon>
        <taxon>Sistotremastraceae</taxon>
        <taxon>Sertulicium</taxon>
        <taxon>Sertulicium niveocremeum</taxon>
    </lineage>
</organism>
<dbReference type="AlphaFoldDB" id="A0A164P029"/>
<evidence type="ECO:0000313" key="1">
    <source>
        <dbReference type="EMBL" id="KZS88221.1"/>
    </source>
</evidence>
<proteinExistence type="predicted"/>
<name>A0A164P029_9AGAM</name>
<reference evidence="1 2" key="1">
    <citation type="journal article" date="2016" name="Mol. Biol. Evol.">
        <title>Comparative Genomics of Early-Diverging Mushroom-Forming Fungi Provides Insights into the Origins of Lignocellulose Decay Capabilities.</title>
        <authorList>
            <person name="Nagy L.G."/>
            <person name="Riley R."/>
            <person name="Tritt A."/>
            <person name="Adam C."/>
            <person name="Daum C."/>
            <person name="Floudas D."/>
            <person name="Sun H."/>
            <person name="Yadav J.S."/>
            <person name="Pangilinan J."/>
            <person name="Larsson K.H."/>
            <person name="Matsuura K."/>
            <person name="Barry K."/>
            <person name="Labutti K."/>
            <person name="Kuo R."/>
            <person name="Ohm R.A."/>
            <person name="Bhattacharya S.S."/>
            <person name="Shirouzu T."/>
            <person name="Yoshinaga Y."/>
            <person name="Martin F.M."/>
            <person name="Grigoriev I.V."/>
            <person name="Hibbett D.S."/>
        </authorList>
    </citation>
    <scope>NUCLEOTIDE SEQUENCE [LARGE SCALE GENOMIC DNA]</scope>
    <source>
        <strain evidence="1 2">HHB9708</strain>
    </source>
</reference>